<dbReference type="InterPro" id="IPR000210">
    <property type="entry name" value="BTB/POZ_dom"/>
</dbReference>
<dbReference type="EMBL" id="WNYA01016766">
    <property type="protein sequence ID" value="KAG8539056.1"/>
    <property type="molecule type" value="Genomic_DNA"/>
</dbReference>
<proteinExistence type="predicted"/>
<comment type="caution">
    <text evidence="3">The sequence shown here is derived from an EMBL/GenBank/DDBJ whole genome shotgun (WGS) entry which is preliminary data.</text>
</comment>
<dbReference type="InterPro" id="IPR011333">
    <property type="entry name" value="SKP1/BTB/POZ_sf"/>
</dbReference>
<dbReference type="SMART" id="SM00225">
    <property type="entry name" value="BTB"/>
    <property type="match status" value="1"/>
</dbReference>
<feature type="region of interest" description="Disordered" evidence="1">
    <location>
        <begin position="135"/>
        <end position="160"/>
    </location>
</feature>
<evidence type="ECO:0000256" key="1">
    <source>
        <dbReference type="SAM" id="MobiDB-lite"/>
    </source>
</evidence>
<feature type="non-terminal residue" evidence="3">
    <location>
        <position position="177"/>
    </location>
</feature>
<accession>A0AAV6YQ40</accession>
<dbReference type="PROSITE" id="PS50097">
    <property type="entry name" value="BTB"/>
    <property type="match status" value="1"/>
</dbReference>
<dbReference type="AlphaFoldDB" id="A0AAV6YQ40"/>
<sequence>MDSIHDVTFLVGSQSFPAHKYILAMKCDVFRKLLLSADNNQVDLPEIYQNGEDSAGCDLFVIEKVSPILFSYILQFVYTDKCDMLVHGHRPRCIQKEKIEENQDTIISDFKQLNFHENVKGKSAYEVYRNNQITADNDKKKGKGKPSKKSKNVSEDSSPVKMLQTLARKFGLSNLSS</sequence>
<gene>
    <name evidence="3" type="ORF">GDO81_021536</name>
</gene>
<keyword evidence="4" id="KW-1185">Reference proteome</keyword>
<feature type="domain" description="BTB" evidence="2">
    <location>
        <begin position="5"/>
        <end position="86"/>
    </location>
</feature>
<organism evidence="3 4">
    <name type="scientific">Engystomops pustulosus</name>
    <name type="common">Tungara frog</name>
    <name type="synonym">Physalaemus pustulosus</name>
    <dbReference type="NCBI Taxonomy" id="76066"/>
    <lineage>
        <taxon>Eukaryota</taxon>
        <taxon>Metazoa</taxon>
        <taxon>Chordata</taxon>
        <taxon>Craniata</taxon>
        <taxon>Vertebrata</taxon>
        <taxon>Euteleostomi</taxon>
        <taxon>Amphibia</taxon>
        <taxon>Batrachia</taxon>
        <taxon>Anura</taxon>
        <taxon>Neobatrachia</taxon>
        <taxon>Hyloidea</taxon>
        <taxon>Leptodactylidae</taxon>
        <taxon>Leiuperinae</taxon>
        <taxon>Engystomops</taxon>
    </lineage>
</organism>
<dbReference type="Pfam" id="PF00651">
    <property type="entry name" value="BTB"/>
    <property type="match status" value="1"/>
</dbReference>
<evidence type="ECO:0000259" key="2">
    <source>
        <dbReference type="PROSITE" id="PS50097"/>
    </source>
</evidence>
<name>A0AAV6YQ40_ENGPU</name>
<dbReference type="Proteomes" id="UP000824782">
    <property type="component" value="Unassembled WGS sequence"/>
</dbReference>
<dbReference type="Gene3D" id="3.30.710.10">
    <property type="entry name" value="Potassium Channel Kv1.1, Chain A"/>
    <property type="match status" value="1"/>
</dbReference>
<evidence type="ECO:0000313" key="4">
    <source>
        <dbReference type="Proteomes" id="UP000824782"/>
    </source>
</evidence>
<reference evidence="3" key="1">
    <citation type="thesis" date="2020" institute="ProQuest LLC" country="789 East Eisenhower Parkway, Ann Arbor, MI, USA">
        <title>Comparative Genomics and Chromosome Evolution.</title>
        <authorList>
            <person name="Mudd A.B."/>
        </authorList>
    </citation>
    <scope>NUCLEOTIDE SEQUENCE</scope>
    <source>
        <strain evidence="3">237g6f4</strain>
        <tissue evidence="3">Blood</tissue>
    </source>
</reference>
<feature type="compositionally biased region" description="Basic residues" evidence="1">
    <location>
        <begin position="140"/>
        <end position="151"/>
    </location>
</feature>
<protein>
    <recommendedName>
        <fullName evidence="2">BTB domain-containing protein</fullName>
    </recommendedName>
</protein>
<evidence type="ECO:0000313" key="3">
    <source>
        <dbReference type="EMBL" id="KAG8539056.1"/>
    </source>
</evidence>
<dbReference type="SUPFAM" id="SSF54695">
    <property type="entry name" value="POZ domain"/>
    <property type="match status" value="1"/>
</dbReference>